<dbReference type="PROSITE" id="PS50075">
    <property type="entry name" value="CARRIER"/>
    <property type="match status" value="1"/>
</dbReference>
<dbReference type="Gene3D" id="1.10.1200.10">
    <property type="entry name" value="ACP-like"/>
    <property type="match status" value="1"/>
</dbReference>
<evidence type="ECO:0000313" key="6">
    <source>
        <dbReference type="Proteomes" id="UP001596157"/>
    </source>
</evidence>
<keyword evidence="3" id="KW-0597">Phosphoprotein</keyword>
<dbReference type="InterPro" id="IPR036736">
    <property type="entry name" value="ACP-like_sf"/>
</dbReference>
<dbReference type="Pfam" id="PF00550">
    <property type="entry name" value="PP-binding"/>
    <property type="match status" value="1"/>
</dbReference>
<keyword evidence="6" id="KW-1185">Reference proteome</keyword>
<evidence type="ECO:0000313" key="5">
    <source>
        <dbReference type="EMBL" id="MFC5288466.1"/>
    </source>
</evidence>
<name>A0ABW0EQQ3_9PSEU</name>
<dbReference type="InterPro" id="IPR001242">
    <property type="entry name" value="Condensation_dom"/>
</dbReference>
<dbReference type="RefSeq" id="WP_378248313.1">
    <property type="nucleotide sequence ID" value="NZ_JBHSKF010000006.1"/>
</dbReference>
<evidence type="ECO:0000259" key="4">
    <source>
        <dbReference type="PROSITE" id="PS50075"/>
    </source>
</evidence>
<dbReference type="InterPro" id="IPR020806">
    <property type="entry name" value="PKS_PP-bd"/>
</dbReference>
<dbReference type="Gene3D" id="3.30.559.10">
    <property type="entry name" value="Chloramphenicol acetyltransferase-like domain"/>
    <property type="match status" value="1"/>
</dbReference>
<dbReference type="PANTHER" id="PTHR45527:SF1">
    <property type="entry name" value="FATTY ACID SYNTHASE"/>
    <property type="match status" value="1"/>
</dbReference>
<comment type="caution">
    <text evidence="5">The sequence shown here is derived from an EMBL/GenBank/DDBJ whole genome shotgun (WGS) entry which is preliminary data.</text>
</comment>
<evidence type="ECO:0000256" key="1">
    <source>
        <dbReference type="ARBA" id="ARBA00001957"/>
    </source>
</evidence>
<comment type="cofactor">
    <cofactor evidence="1">
        <name>pantetheine 4'-phosphate</name>
        <dbReference type="ChEBI" id="CHEBI:47942"/>
    </cofactor>
</comment>
<feature type="domain" description="Carrier" evidence="4">
    <location>
        <begin position="34"/>
        <end position="108"/>
    </location>
</feature>
<dbReference type="EMBL" id="JBHSKF010000006">
    <property type="protein sequence ID" value="MFC5288466.1"/>
    <property type="molecule type" value="Genomic_DNA"/>
</dbReference>
<dbReference type="Pfam" id="PF00668">
    <property type="entry name" value="Condensation"/>
    <property type="match status" value="1"/>
</dbReference>
<dbReference type="Proteomes" id="UP001596157">
    <property type="component" value="Unassembled WGS sequence"/>
</dbReference>
<organism evidence="5 6">
    <name type="scientific">Actinokineospora guangxiensis</name>
    <dbReference type="NCBI Taxonomy" id="1490288"/>
    <lineage>
        <taxon>Bacteria</taxon>
        <taxon>Bacillati</taxon>
        <taxon>Actinomycetota</taxon>
        <taxon>Actinomycetes</taxon>
        <taxon>Pseudonocardiales</taxon>
        <taxon>Pseudonocardiaceae</taxon>
        <taxon>Actinokineospora</taxon>
    </lineage>
</organism>
<dbReference type="SUPFAM" id="SSF52777">
    <property type="entry name" value="CoA-dependent acyltransferases"/>
    <property type="match status" value="2"/>
</dbReference>
<protein>
    <submittedName>
        <fullName evidence="5">Condensation domain-containing protein</fullName>
    </submittedName>
</protein>
<dbReference type="SUPFAM" id="SSF47336">
    <property type="entry name" value="ACP-like"/>
    <property type="match status" value="1"/>
</dbReference>
<sequence length="566" mass="60288">MGDPDYERRVQALTGVQRELLAKLLDSSPPPGGETPRPEESTLARIWAQCLEIDGVGLDDDYFQLGGDSITAIVIVARATAAGLRISASDIFELRTVRELAAAAATLAPEPDDAPAPPQAEYGLTPIQQGMLFHVLADAAGTAYLAHASCTVDGPLDPEALRSACAAAVTNHPALRTAFIWDAHTPRQTVAPTARIPVDVRDLRALTAQDREAAVAAYLAEDRTRPFALSKPPLLRIGLLRVADASWVVSLVHHHLVLDGWSQQLLLRELLDALAGAPRAVDGFDFARYVAWASEHDDEAGLRYWRRRLEGFAPVAISAAAPGHSAIETTEITVDPAIADAVARRARSGGFTLSAVLYGGWALAIAALGGSEDVCFGATVAGRPATLPGATTALGNFVVTLPLRVLIETDAGVEDWLSALQRDRGALEEHQHTPLTRITRLFPASIPLFDTIAVIENFPKLVGERSSGLVISDVRSTIDEGYAVVFEAHLGPPLVLRARMDRTRFEPARGRLVLTALAAYLDGVAINPDARVGELLSAVRDAVHRDAGRAAGLLAARRKPEAGHAG</sequence>
<accession>A0ABW0EQQ3</accession>
<dbReference type="SMART" id="SM00823">
    <property type="entry name" value="PKS_PP"/>
    <property type="match status" value="1"/>
</dbReference>
<evidence type="ECO:0000256" key="3">
    <source>
        <dbReference type="ARBA" id="ARBA00022553"/>
    </source>
</evidence>
<keyword evidence="2" id="KW-0596">Phosphopantetheine</keyword>
<dbReference type="PANTHER" id="PTHR45527">
    <property type="entry name" value="NONRIBOSOMAL PEPTIDE SYNTHETASE"/>
    <property type="match status" value="1"/>
</dbReference>
<dbReference type="InterPro" id="IPR009081">
    <property type="entry name" value="PP-bd_ACP"/>
</dbReference>
<proteinExistence type="predicted"/>
<dbReference type="Gene3D" id="3.30.559.30">
    <property type="entry name" value="Nonribosomal peptide synthetase, condensation domain"/>
    <property type="match status" value="1"/>
</dbReference>
<reference evidence="6" key="1">
    <citation type="journal article" date="2019" name="Int. J. Syst. Evol. Microbiol.">
        <title>The Global Catalogue of Microorganisms (GCM) 10K type strain sequencing project: providing services to taxonomists for standard genome sequencing and annotation.</title>
        <authorList>
            <consortium name="The Broad Institute Genomics Platform"/>
            <consortium name="The Broad Institute Genome Sequencing Center for Infectious Disease"/>
            <person name="Wu L."/>
            <person name="Ma J."/>
        </authorList>
    </citation>
    <scope>NUCLEOTIDE SEQUENCE [LARGE SCALE GENOMIC DNA]</scope>
    <source>
        <strain evidence="6">CCUG 59778</strain>
    </source>
</reference>
<dbReference type="InterPro" id="IPR023213">
    <property type="entry name" value="CAT-like_dom_sf"/>
</dbReference>
<gene>
    <name evidence="5" type="ORF">ACFPM7_15505</name>
</gene>
<evidence type="ECO:0000256" key="2">
    <source>
        <dbReference type="ARBA" id="ARBA00022450"/>
    </source>
</evidence>